<feature type="region of interest" description="Disordered" evidence="6">
    <location>
        <begin position="1"/>
        <end position="41"/>
    </location>
</feature>
<dbReference type="EMBL" id="BMMM01000009">
    <property type="protein sequence ID" value="GGN72116.1"/>
    <property type="molecule type" value="Genomic_DNA"/>
</dbReference>
<name>A0A917Y844_9ACTN</name>
<dbReference type="Proteomes" id="UP000600365">
    <property type="component" value="Unassembled WGS sequence"/>
</dbReference>
<dbReference type="GO" id="GO:0016410">
    <property type="term" value="F:N-acyltransferase activity"/>
    <property type="evidence" value="ECO:0007669"/>
    <property type="project" value="TreeGrafter"/>
</dbReference>
<evidence type="ECO:0000256" key="5">
    <source>
        <dbReference type="ARBA" id="ARBA00031122"/>
    </source>
</evidence>
<dbReference type="InterPro" id="IPR016181">
    <property type="entry name" value="Acyl_CoA_acyltransferase"/>
</dbReference>
<dbReference type="SMART" id="SM01006">
    <property type="entry name" value="AlcB"/>
    <property type="match status" value="1"/>
</dbReference>
<dbReference type="GO" id="GO:0046677">
    <property type="term" value="P:response to antibiotic"/>
    <property type="evidence" value="ECO:0007669"/>
    <property type="project" value="UniProtKB-KW"/>
</dbReference>
<evidence type="ECO:0000256" key="3">
    <source>
        <dbReference type="ARBA" id="ARBA00020586"/>
    </source>
</evidence>
<dbReference type="RefSeq" id="WP_189188215.1">
    <property type="nucleotide sequence ID" value="NZ_BMMM01000009.1"/>
</dbReference>
<evidence type="ECO:0000256" key="4">
    <source>
        <dbReference type="ARBA" id="ARBA00023251"/>
    </source>
</evidence>
<feature type="region of interest" description="Disordered" evidence="6">
    <location>
        <begin position="78"/>
        <end position="104"/>
    </location>
</feature>
<feature type="compositionally biased region" description="Gly residues" evidence="6">
    <location>
        <begin position="87"/>
        <end position="97"/>
    </location>
</feature>
<keyword evidence="4" id="KW-0046">Antibiotic resistance</keyword>
<sequence>MPPTDASTDAGTAPATELATDTGPCSGPGSGSGTSTDGEDTLDLRLPDELIALFAGEAGTRGGTTGDATREDVIDALGGDVIDAPGGDVGDASGGGTGERRHVAENPTVAPADDDLLDRVGGWGPTATPVGVFHLVPVRIERDLPLIARWMNDPAVAAFWELAGPESVAEEHLCRQLDGDGRSVPCLGVLDGTPMSYWEIYRADLDLLARHYPARPHDTGIHLLIGGVANRGRGLGSTLLRAVADQVLDKRPSCARVVAEPDLRNTPSVSAFLSAGFRFSAEVDLPDKRAALMVRDRALRDLL</sequence>
<keyword evidence="9" id="KW-1185">Reference proteome</keyword>
<dbReference type="PANTHER" id="PTHR31438:SF1">
    <property type="entry name" value="LYSINE N-ACYLTRANSFERASE C17G9.06C-RELATED"/>
    <property type="match status" value="1"/>
</dbReference>
<dbReference type="InterPro" id="IPR019432">
    <property type="entry name" value="Acyltransferase_MbtK/IucB-like"/>
</dbReference>
<evidence type="ECO:0000256" key="6">
    <source>
        <dbReference type="SAM" id="MobiDB-lite"/>
    </source>
</evidence>
<evidence type="ECO:0000313" key="8">
    <source>
        <dbReference type="EMBL" id="GGN72116.1"/>
    </source>
</evidence>
<dbReference type="PROSITE" id="PS51186">
    <property type="entry name" value="GNAT"/>
    <property type="match status" value="1"/>
</dbReference>
<comment type="function">
    <text evidence="1">Acyltransferase required for the direct transfer of medium- to long-chain fatty acyl moieties from a carrier protein (MbtL) on to the epsilon-amino group of lysine residue in the mycobactin core.</text>
</comment>
<proteinExistence type="predicted"/>
<dbReference type="PANTHER" id="PTHR31438">
    <property type="entry name" value="LYSINE N-ACYLTRANSFERASE C17G9.06C-RELATED"/>
    <property type="match status" value="1"/>
</dbReference>
<feature type="compositionally biased region" description="Polar residues" evidence="6">
    <location>
        <begin position="1"/>
        <end position="10"/>
    </location>
</feature>
<dbReference type="Pfam" id="PF13523">
    <property type="entry name" value="Acetyltransf_8"/>
    <property type="match status" value="1"/>
</dbReference>
<dbReference type="SUPFAM" id="SSF55729">
    <property type="entry name" value="Acyl-CoA N-acyltransferases (Nat)"/>
    <property type="match status" value="1"/>
</dbReference>
<dbReference type="AlphaFoldDB" id="A0A917Y844"/>
<dbReference type="Gene3D" id="3.40.630.30">
    <property type="match status" value="1"/>
</dbReference>
<comment type="caution">
    <text evidence="8">The sequence shown here is derived from an EMBL/GenBank/DDBJ whole genome shotgun (WGS) entry which is preliminary data.</text>
</comment>
<evidence type="ECO:0000256" key="1">
    <source>
        <dbReference type="ARBA" id="ARBA00003818"/>
    </source>
</evidence>
<protein>
    <recommendedName>
        <fullName evidence="3">Lysine N-acyltransferase MbtK</fullName>
    </recommendedName>
    <alternativeName>
        <fullName evidence="5">Mycobactin synthase protein K</fullName>
    </alternativeName>
</protein>
<gene>
    <name evidence="8" type="ORF">GCM10011579_048990</name>
</gene>
<evidence type="ECO:0000313" key="9">
    <source>
        <dbReference type="Proteomes" id="UP000600365"/>
    </source>
</evidence>
<organism evidence="8 9">
    <name type="scientific">Streptomyces albiflavescens</name>
    <dbReference type="NCBI Taxonomy" id="1623582"/>
    <lineage>
        <taxon>Bacteria</taxon>
        <taxon>Bacillati</taxon>
        <taxon>Actinomycetota</taxon>
        <taxon>Actinomycetes</taxon>
        <taxon>Kitasatosporales</taxon>
        <taxon>Streptomycetaceae</taxon>
        <taxon>Streptomyces</taxon>
    </lineage>
</organism>
<accession>A0A917Y844</accession>
<comment type="pathway">
    <text evidence="2">Siderophore biosynthesis; mycobactin biosynthesis.</text>
</comment>
<feature type="domain" description="N-acetyltransferase" evidence="7">
    <location>
        <begin position="133"/>
        <end position="298"/>
    </location>
</feature>
<evidence type="ECO:0000259" key="7">
    <source>
        <dbReference type="PROSITE" id="PS51186"/>
    </source>
</evidence>
<dbReference type="GO" id="GO:0019290">
    <property type="term" value="P:siderophore biosynthetic process"/>
    <property type="evidence" value="ECO:0007669"/>
    <property type="project" value="InterPro"/>
</dbReference>
<reference evidence="8 9" key="1">
    <citation type="journal article" date="2014" name="Int. J. Syst. Evol. Microbiol.">
        <title>Complete genome sequence of Corynebacterium casei LMG S-19264T (=DSM 44701T), isolated from a smear-ripened cheese.</title>
        <authorList>
            <consortium name="US DOE Joint Genome Institute (JGI-PGF)"/>
            <person name="Walter F."/>
            <person name="Albersmeier A."/>
            <person name="Kalinowski J."/>
            <person name="Ruckert C."/>
        </authorList>
    </citation>
    <scope>NUCLEOTIDE SEQUENCE [LARGE SCALE GENOMIC DNA]</scope>
    <source>
        <strain evidence="8 9">CGMCC 4.7111</strain>
    </source>
</reference>
<dbReference type="InterPro" id="IPR000182">
    <property type="entry name" value="GNAT_dom"/>
</dbReference>
<evidence type="ECO:0000256" key="2">
    <source>
        <dbReference type="ARBA" id="ARBA00005102"/>
    </source>
</evidence>